<protein>
    <submittedName>
        <fullName evidence="2">Uncharacterized protein</fullName>
    </submittedName>
</protein>
<gene>
    <name evidence="2" type="ORF">IEQ34_013919</name>
</gene>
<comment type="caution">
    <text evidence="2">The sequence shown here is derived from an EMBL/GenBank/DDBJ whole genome shotgun (WGS) entry which is preliminary data.</text>
</comment>
<proteinExistence type="predicted"/>
<organism evidence="2 3">
    <name type="scientific">Dendrobium chrysotoxum</name>
    <name type="common">Orchid</name>
    <dbReference type="NCBI Taxonomy" id="161865"/>
    <lineage>
        <taxon>Eukaryota</taxon>
        <taxon>Viridiplantae</taxon>
        <taxon>Streptophyta</taxon>
        <taxon>Embryophyta</taxon>
        <taxon>Tracheophyta</taxon>
        <taxon>Spermatophyta</taxon>
        <taxon>Magnoliopsida</taxon>
        <taxon>Liliopsida</taxon>
        <taxon>Asparagales</taxon>
        <taxon>Orchidaceae</taxon>
        <taxon>Epidendroideae</taxon>
        <taxon>Malaxideae</taxon>
        <taxon>Dendrobiinae</taxon>
        <taxon>Dendrobium</taxon>
    </lineage>
</organism>
<evidence type="ECO:0000313" key="2">
    <source>
        <dbReference type="EMBL" id="KAH0456012.1"/>
    </source>
</evidence>
<feature type="region of interest" description="Disordered" evidence="1">
    <location>
        <begin position="1"/>
        <end position="45"/>
    </location>
</feature>
<sequence length="60" mass="6318">MRASVSSWDQQGGGRPRRVGWGAERGGAGGEATAGEGGEEAMRGDWELREVEMAVAVRSI</sequence>
<feature type="compositionally biased region" description="Gly residues" evidence="1">
    <location>
        <begin position="23"/>
        <end position="36"/>
    </location>
</feature>
<evidence type="ECO:0000256" key="1">
    <source>
        <dbReference type="SAM" id="MobiDB-lite"/>
    </source>
</evidence>
<dbReference type="EMBL" id="JAGFBR010000013">
    <property type="protein sequence ID" value="KAH0456012.1"/>
    <property type="molecule type" value="Genomic_DNA"/>
</dbReference>
<reference evidence="2 3" key="1">
    <citation type="journal article" date="2021" name="Hortic Res">
        <title>Chromosome-scale assembly of the Dendrobium chrysotoxum genome enhances the understanding of orchid evolution.</title>
        <authorList>
            <person name="Zhang Y."/>
            <person name="Zhang G.Q."/>
            <person name="Zhang D."/>
            <person name="Liu X.D."/>
            <person name="Xu X.Y."/>
            <person name="Sun W.H."/>
            <person name="Yu X."/>
            <person name="Zhu X."/>
            <person name="Wang Z.W."/>
            <person name="Zhao X."/>
            <person name="Zhong W.Y."/>
            <person name="Chen H."/>
            <person name="Yin W.L."/>
            <person name="Huang T."/>
            <person name="Niu S.C."/>
            <person name="Liu Z.J."/>
        </authorList>
    </citation>
    <scope>NUCLEOTIDE SEQUENCE [LARGE SCALE GENOMIC DNA]</scope>
    <source>
        <strain evidence="2">Lindl</strain>
    </source>
</reference>
<dbReference type="AlphaFoldDB" id="A0AAV7GIG1"/>
<feature type="compositionally biased region" description="Polar residues" evidence="1">
    <location>
        <begin position="1"/>
        <end position="10"/>
    </location>
</feature>
<name>A0AAV7GIG1_DENCH</name>
<accession>A0AAV7GIG1</accession>
<keyword evidence="3" id="KW-1185">Reference proteome</keyword>
<dbReference type="Proteomes" id="UP000775213">
    <property type="component" value="Unassembled WGS sequence"/>
</dbReference>
<evidence type="ECO:0000313" key="3">
    <source>
        <dbReference type="Proteomes" id="UP000775213"/>
    </source>
</evidence>